<protein>
    <submittedName>
        <fullName evidence="1">Uncharacterized protein</fullName>
    </submittedName>
</protein>
<proteinExistence type="predicted"/>
<gene>
    <name evidence="1" type="ORF">HNQ75_003863</name>
</gene>
<comment type="caution">
    <text evidence="1">The sequence shown here is derived from an EMBL/GenBank/DDBJ whole genome shotgun (WGS) entry which is preliminary data.</text>
</comment>
<accession>A0A7W9Z0M8</accession>
<dbReference type="Proteomes" id="UP000535501">
    <property type="component" value="Unassembled WGS sequence"/>
</dbReference>
<dbReference type="AlphaFoldDB" id="A0A7W9Z0M8"/>
<keyword evidence="2" id="KW-1185">Reference proteome</keyword>
<evidence type="ECO:0000313" key="2">
    <source>
        <dbReference type="Proteomes" id="UP000535501"/>
    </source>
</evidence>
<sequence>MSLRNARCRLTDVRHRWFGLCEDSDHTNNQQCQIPKHKIEFSAVHRSRTLAPHAPGLVLCTRDEKATFASHYIVCKTALIQINTPTGIRRYSVPRYPYREYVTGWPPMLPAMLDRD</sequence>
<organism evidence="1 2">
    <name type="scientific">Pseudorhizobium flavum</name>
    <dbReference type="NCBI Taxonomy" id="1335061"/>
    <lineage>
        <taxon>Bacteria</taxon>
        <taxon>Pseudomonadati</taxon>
        <taxon>Pseudomonadota</taxon>
        <taxon>Alphaproteobacteria</taxon>
        <taxon>Hyphomicrobiales</taxon>
        <taxon>Rhizobiaceae</taxon>
        <taxon>Rhizobium/Agrobacterium group</taxon>
        <taxon>Pseudorhizobium</taxon>
    </lineage>
</organism>
<reference evidence="1 2" key="1">
    <citation type="submission" date="2020-08" db="EMBL/GenBank/DDBJ databases">
        <title>Genomic Encyclopedia of Type Strains, Phase IV (KMG-IV): sequencing the most valuable type-strain genomes for metagenomic binning, comparative biology and taxonomic classification.</title>
        <authorList>
            <person name="Goeker M."/>
        </authorList>
    </citation>
    <scope>NUCLEOTIDE SEQUENCE [LARGE SCALE GENOMIC DNA]</scope>
    <source>
        <strain evidence="1 2">DSM 102134</strain>
    </source>
</reference>
<name>A0A7W9Z0M8_9HYPH</name>
<evidence type="ECO:0000313" key="1">
    <source>
        <dbReference type="EMBL" id="MBB6181875.1"/>
    </source>
</evidence>
<dbReference type="EMBL" id="JACHEJ010000014">
    <property type="protein sequence ID" value="MBB6181875.1"/>
    <property type="molecule type" value="Genomic_DNA"/>
</dbReference>